<dbReference type="Proteomes" id="UP000176376">
    <property type="component" value="Unassembled WGS sequence"/>
</dbReference>
<evidence type="ECO:0000256" key="15">
    <source>
        <dbReference type="PROSITE-ProRule" id="PRU00409"/>
    </source>
</evidence>
<dbReference type="Gene3D" id="3.40.50.20">
    <property type="match status" value="1"/>
</dbReference>
<dbReference type="FunFam" id="3.90.600.10:FF:000001">
    <property type="entry name" value="Trifunctional purine biosynthetic protein adenosine-3"/>
    <property type="match status" value="1"/>
</dbReference>
<organism evidence="17 18">
    <name type="scientific">Candidatus Roizmanbacteria bacterium RIFCSPLOWO2_02_FULL_38_10</name>
    <dbReference type="NCBI Taxonomy" id="1802074"/>
    <lineage>
        <taxon>Bacteria</taxon>
        <taxon>Candidatus Roizmaniibacteriota</taxon>
    </lineage>
</organism>
<dbReference type="InterPro" id="IPR016185">
    <property type="entry name" value="PreATP-grasp_dom_sf"/>
</dbReference>
<evidence type="ECO:0000313" key="18">
    <source>
        <dbReference type="Proteomes" id="UP000176376"/>
    </source>
</evidence>
<dbReference type="GO" id="GO:0004637">
    <property type="term" value="F:phosphoribosylamine-glycine ligase activity"/>
    <property type="evidence" value="ECO:0007669"/>
    <property type="project" value="UniProtKB-UniRule"/>
</dbReference>
<comment type="similarity">
    <text evidence="11 14">Belongs to the GARS family.</text>
</comment>
<dbReference type="PANTHER" id="PTHR43472">
    <property type="entry name" value="PHOSPHORIBOSYLAMINE--GLYCINE LIGASE"/>
    <property type="match status" value="1"/>
</dbReference>
<keyword evidence="9 15" id="KW-0067">ATP-binding</keyword>
<accession>A0A1F7JP04</accession>
<dbReference type="EC" id="6.3.4.13" evidence="4 14"/>
<dbReference type="Gene3D" id="3.90.600.10">
    <property type="entry name" value="Phosphoribosylglycinamide synthetase, C-terminal domain"/>
    <property type="match status" value="1"/>
</dbReference>
<evidence type="ECO:0000256" key="12">
    <source>
        <dbReference type="ARBA" id="ARBA00042242"/>
    </source>
</evidence>
<evidence type="ECO:0000256" key="3">
    <source>
        <dbReference type="ARBA" id="ARBA00005174"/>
    </source>
</evidence>
<dbReference type="UniPathway" id="UPA00074">
    <property type="reaction ID" value="UER00125"/>
</dbReference>
<evidence type="ECO:0000256" key="6">
    <source>
        <dbReference type="ARBA" id="ARBA00022723"/>
    </source>
</evidence>
<dbReference type="InterPro" id="IPR020560">
    <property type="entry name" value="PRibGlycinamide_synth_C-dom"/>
</dbReference>
<evidence type="ECO:0000256" key="8">
    <source>
        <dbReference type="ARBA" id="ARBA00022755"/>
    </source>
</evidence>
<dbReference type="InterPro" id="IPR037123">
    <property type="entry name" value="PRibGlycinamide_synth_C_sf"/>
</dbReference>
<evidence type="ECO:0000256" key="11">
    <source>
        <dbReference type="ARBA" id="ARBA00038345"/>
    </source>
</evidence>
<dbReference type="InterPro" id="IPR000115">
    <property type="entry name" value="PRibGlycinamide_synth"/>
</dbReference>
<dbReference type="GO" id="GO:0009113">
    <property type="term" value="P:purine nucleobase biosynthetic process"/>
    <property type="evidence" value="ECO:0007669"/>
    <property type="project" value="InterPro"/>
</dbReference>
<feature type="domain" description="ATP-grasp" evidence="16">
    <location>
        <begin position="109"/>
        <end position="316"/>
    </location>
</feature>
<dbReference type="PANTHER" id="PTHR43472:SF1">
    <property type="entry name" value="PHOSPHORIBOSYLAMINE--GLYCINE LIGASE, CHLOROPLASTIC"/>
    <property type="match status" value="1"/>
</dbReference>
<dbReference type="SMART" id="SM01209">
    <property type="entry name" value="GARS_A"/>
    <property type="match status" value="1"/>
</dbReference>
<evidence type="ECO:0000256" key="7">
    <source>
        <dbReference type="ARBA" id="ARBA00022741"/>
    </source>
</evidence>
<reference evidence="17 18" key="1">
    <citation type="journal article" date="2016" name="Nat. Commun.">
        <title>Thousands of microbial genomes shed light on interconnected biogeochemical processes in an aquifer system.</title>
        <authorList>
            <person name="Anantharaman K."/>
            <person name="Brown C.T."/>
            <person name="Hug L.A."/>
            <person name="Sharon I."/>
            <person name="Castelle C.J."/>
            <person name="Probst A.J."/>
            <person name="Thomas B.C."/>
            <person name="Singh A."/>
            <person name="Wilkins M.J."/>
            <person name="Karaoz U."/>
            <person name="Brodie E.L."/>
            <person name="Williams K.H."/>
            <person name="Hubbard S.S."/>
            <person name="Banfield J.F."/>
        </authorList>
    </citation>
    <scope>NUCLEOTIDE SEQUENCE [LARGE SCALE GENOMIC DNA]</scope>
</reference>
<keyword evidence="5 14" id="KW-0436">Ligase</keyword>
<dbReference type="SUPFAM" id="SSF56059">
    <property type="entry name" value="Glutathione synthetase ATP-binding domain-like"/>
    <property type="match status" value="1"/>
</dbReference>
<comment type="caution">
    <text evidence="17">The sequence shown here is derived from an EMBL/GenBank/DDBJ whole genome shotgun (WGS) entry which is preliminary data.</text>
</comment>
<dbReference type="InterPro" id="IPR020562">
    <property type="entry name" value="PRibGlycinamide_synth_N"/>
</dbReference>
<dbReference type="Pfam" id="PF02844">
    <property type="entry name" value="GARS_N"/>
    <property type="match status" value="1"/>
</dbReference>
<dbReference type="AlphaFoldDB" id="A0A1F7JP04"/>
<dbReference type="HAMAP" id="MF_00138">
    <property type="entry name" value="GARS"/>
    <property type="match status" value="1"/>
</dbReference>
<dbReference type="Gene3D" id="3.30.1490.20">
    <property type="entry name" value="ATP-grasp fold, A domain"/>
    <property type="match status" value="1"/>
</dbReference>
<dbReference type="Pfam" id="PF02843">
    <property type="entry name" value="GARS_C"/>
    <property type="match status" value="1"/>
</dbReference>
<dbReference type="PROSITE" id="PS50975">
    <property type="entry name" value="ATP_GRASP"/>
    <property type="match status" value="1"/>
</dbReference>
<dbReference type="Pfam" id="PF01071">
    <property type="entry name" value="GARS_A"/>
    <property type="match status" value="1"/>
</dbReference>
<dbReference type="GO" id="GO:0046872">
    <property type="term" value="F:metal ion binding"/>
    <property type="evidence" value="ECO:0007669"/>
    <property type="project" value="UniProtKB-KW"/>
</dbReference>
<name>A0A1F7JP04_9BACT</name>
<protein>
    <recommendedName>
        <fullName evidence="4 14">Phosphoribosylamine--glycine ligase</fullName>
        <ecNumber evidence="4 14">6.3.4.13</ecNumber>
    </recommendedName>
    <alternativeName>
        <fullName evidence="14">GARS</fullName>
    </alternativeName>
    <alternativeName>
        <fullName evidence="12 14">Glycinamide ribonucleotide synthetase</fullName>
    </alternativeName>
    <alternativeName>
        <fullName evidence="13 14">Phosphoribosylglycinamide synthetase</fullName>
    </alternativeName>
</protein>
<comment type="cofactor">
    <cofactor evidence="2">
        <name>Mg(2+)</name>
        <dbReference type="ChEBI" id="CHEBI:18420"/>
    </cofactor>
</comment>
<evidence type="ECO:0000313" key="17">
    <source>
        <dbReference type="EMBL" id="OGK57337.1"/>
    </source>
</evidence>
<keyword evidence="7 15" id="KW-0547">Nucleotide-binding</keyword>
<keyword evidence="6" id="KW-0479">Metal-binding</keyword>
<dbReference type="InterPro" id="IPR013815">
    <property type="entry name" value="ATP_grasp_subdomain_1"/>
</dbReference>
<comment type="catalytic activity">
    <reaction evidence="14">
        <text>5-phospho-beta-D-ribosylamine + glycine + ATP = N(1)-(5-phospho-beta-D-ribosyl)glycinamide + ADP + phosphate + H(+)</text>
        <dbReference type="Rhea" id="RHEA:17453"/>
        <dbReference type="ChEBI" id="CHEBI:15378"/>
        <dbReference type="ChEBI" id="CHEBI:30616"/>
        <dbReference type="ChEBI" id="CHEBI:43474"/>
        <dbReference type="ChEBI" id="CHEBI:57305"/>
        <dbReference type="ChEBI" id="CHEBI:58681"/>
        <dbReference type="ChEBI" id="CHEBI:143788"/>
        <dbReference type="ChEBI" id="CHEBI:456216"/>
        <dbReference type="EC" id="6.3.4.13"/>
    </reaction>
</comment>
<dbReference type="EMBL" id="MGAY01000005">
    <property type="protein sequence ID" value="OGK57337.1"/>
    <property type="molecule type" value="Genomic_DNA"/>
</dbReference>
<keyword evidence="8 14" id="KW-0658">Purine biosynthesis</keyword>
<dbReference type="FunFam" id="3.30.470.20:FF:000018">
    <property type="entry name" value="Trifunctional purine biosynthetic protein adenosine-3"/>
    <property type="match status" value="1"/>
</dbReference>
<gene>
    <name evidence="14" type="primary">purD</name>
    <name evidence="17" type="ORF">A3J15_03450</name>
</gene>
<dbReference type="InterPro" id="IPR011054">
    <property type="entry name" value="Rudment_hybrid_motif"/>
</dbReference>
<dbReference type="SUPFAM" id="SSF52440">
    <property type="entry name" value="PreATP-grasp domain"/>
    <property type="match status" value="1"/>
</dbReference>
<dbReference type="PROSITE" id="PS00184">
    <property type="entry name" value="GARS"/>
    <property type="match status" value="1"/>
</dbReference>
<evidence type="ECO:0000256" key="1">
    <source>
        <dbReference type="ARBA" id="ARBA00001936"/>
    </source>
</evidence>
<sequence>MKKAVLIIGSGGREHAIGWKFNKSPHIGKIYFAPGNGGTELLGENVDINVDDLQGLVSFVKDKQINLTFVGPEAPLVAGIVDVFKKNKLAIFGPTKQGALLEGDKAFACEFLEKYSIPHPKSKTFNDPQQAKNYVGEIGYKNCVIKASGLASGKGVIIPKSQTEADESIDQIMVEKIFGDAGTSLIIQERLNGPEVSIIAFTDGKTIIPLPPSQDHKRIFDNDQGPNTGGMGAYAPVPFITEKDLNLIQANILEPTLSGLKKEKIDYQGVIYAGLMMTSVGPKVLEYNVRFGDPETQPLMMLLQSDLYELSLACISGALSKDLVKTKPGFSVCIVIAANGYPGTYQKGTEIYGLDLVKNDNPYVFHAGTAKKNTKTLTSGGRVLGVTAYGNTVKIARDSAYAFIGQNGIHFEGMHYRKDIGWQALNTYDKPN</sequence>
<dbReference type="InterPro" id="IPR020561">
    <property type="entry name" value="PRibGlycinamid_synth_ATP-grasp"/>
</dbReference>
<dbReference type="FunFam" id="3.40.50.20:FF:000006">
    <property type="entry name" value="Phosphoribosylamine--glycine ligase, chloroplastic"/>
    <property type="match status" value="1"/>
</dbReference>
<dbReference type="GO" id="GO:0006189">
    <property type="term" value="P:'de novo' IMP biosynthetic process"/>
    <property type="evidence" value="ECO:0007669"/>
    <property type="project" value="UniProtKB-UniRule"/>
</dbReference>
<comment type="pathway">
    <text evidence="3 14">Purine metabolism; IMP biosynthesis via de novo pathway; N(1)-(5-phospho-D-ribosyl)glycinamide from 5-phospho-alpha-D-ribose 1-diphosphate: step 2/2.</text>
</comment>
<dbReference type="STRING" id="1802074.A3J15_03450"/>
<dbReference type="SMART" id="SM01210">
    <property type="entry name" value="GARS_C"/>
    <property type="match status" value="1"/>
</dbReference>
<evidence type="ECO:0000256" key="14">
    <source>
        <dbReference type="HAMAP-Rule" id="MF_00138"/>
    </source>
</evidence>
<dbReference type="InterPro" id="IPR011761">
    <property type="entry name" value="ATP-grasp"/>
</dbReference>
<dbReference type="SUPFAM" id="SSF51246">
    <property type="entry name" value="Rudiment single hybrid motif"/>
    <property type="match status" value="1"/>
</dbReference>
<keyword evidence="10" id="KW-0464">Manganese</keyword>
<evidence type="ECO:0000256" key="2">
    <source>
        <dbReference type="ARBA" id="ARBA00001946"/>
    </source>
</evidence>
<proteinExistence type="inferred from homology"/>
<evidence type="ECO:0000256" key="13">
    <source>
        <dbReference type="ARBA" id="ARBA00042864"/>
    </source>
</evidence>
<dbReference type="NCBIfam" id="TIGR00877">
    <property type="entry name" value="purD"/>
    <property type="match status" value="1"/>
</dbReference>
<dbReference type="GO" id="GO:0005524">
    <property type="term" value="F:ATP binding"/>
    <property type="evidence" value="ECO:0007669"/>
    <property type="project" value="UniProtKB-UniRule"/>
</dbReference>
<evidence type="ECO:0000256" key="9">
    <source>
        <dbReference type="ARBA" id="ARBA00022840"/>
    </source>
</evidence>
<dbReference type="InterPro" id="IPR020559">
    <property type="entry name" value="PRibGlycinamide_synth_CS"/>
</dbReference>
<evidence type="ECO:0000256" key="5">
    <source>
        <dbReference type="ARBA" id="ARBA00022598"/>
    </source>
</evidence>
<dbReference type="Gene3D" id="3.30.470.20">
    <property type="entry name" value="ATP-grasp fold, B domain"/>
    <property type="match status" value="1"/>
</dbReference>
<evidence type="ECO:0000259" key="16">
    <source>
        <dbReference type="PROSITE" id="PS50975"/>
    </source>
</evidence>
<comment type="cofactor">
    <cofactor evidence="1">
        <name>Mn(2+)</name>
        <dbReference type="ChEBI" id="CHEBI:29035"/>
    </cofactor>
</comment>
<evidence type="ECO:0000256" key="10">
    <source>
        <dbReference type="ARBA" id="ARBA00023211"/>
    </source>
</evidence>
<evidence type="ECO:0000256" key="4">
    <source>
        <dbReference type="ARBA" id="ARBA00013255"/>
    </source>
</evidence>